<dbReference type="InterPro" id="IPR018060">
    <property type="entry name" value="HTH_AraC"/>
</dbReference>
<keyword evidence="6" id="KW-1185">Reference proteome</keyword>
<dbReference type="SUPFAM" id="SSF51182">
    <property type="entry name" value="RmlC-like cupins"/>
    <property type="match status" value="1"/>
</dbReference>
<dbReference type="SMART" id="SM00342">
    <property type="entry name" value="HTH_ARAC"/>
    <property type="match status" value="1"/>
</dbReference>
<gene>
    <name evidence="5" type="ORF">FLB61_00085</name>
</gene>
<evidence type="ECO:0000313" key="5">
    <source>
        <dbReference type="EMBL" id="MBY0757520.1"/>
    </source>
</evidence>
<dbReference type="Gene3D" id="2.60.120.10">
    <property type="entry name" value="Jelly Rolls"/>
    <property type="match status" value="1"/>
</dbReference>
<evidence type="ECO:0000313" key="6">
    <source>
        <dbReference type="Proteomes" id="UP000779049"/>
    </source>
</evidence>
<protein>
    <submittedName>
        <fullName evidence="5">Helix-turn-helix domain-containing protein</fullName>
    </submittedName>
</protein>
<dbReference type="InterPro" id="IPR009057">
    <property type="entry name" value="Homeodomain-like_sf"/>
</dbReference>
<sequence>MNPDLIEELKKITSREESDIQKASRALEYYTIEEREDIVDYRKMTDENGLIGLYKRTRFVDYPAHAHNYLEVIYICSGSLKQIIDNETELVMEKDDLLFLRQGVKHKSSIPTYDDVAIHFMILPEFLRYPLGMLNEDTILRRFIEGVIREEQNSEKYLHFHLQEMREAQNLLENMITSLIYHRRNEQRILQATMGVLFLELTNRTYKITIGAPSEYERNLVLKALQYVEEQYRTASLDEFAKSVNQPSYYISRLVKKYGPYTFTKYLQRRRLIQAGHLLESTSYSIEEIMEAVGYENSSHFHRLFREEYHMTPKEYRKNMQKKY</sequence>
<dbReference type="InterPro" id="IPR011051">
    <property type="entry name" value="RmlC_Cupin_sf"/>
</dbReference>
<organism evidence="5 6">
    <name type="scientific">Sellimonas caecigallum</name>
    <dbReference type="NCBI Taxonomy" id="2592333"/>
    <lineage>
        <taxon>Bacteria</taxon>
        <taxon>Bacillati</taxon>
        <taxon>Bacillota</taxon>
        <taxon>Clostridia</taxon>
        <taxon>Lachnospirales</taxon>
        <taxon>Lachnospiraceae</taxon>
        <taxon>Sellimonas</taxon>
    </lineage>
</organism>
<feature type="domain" description="HTH araC/xylS-type" evidence="4">
    <location>
        <begin position="222"/>
        <end position="319"/>
    </location>
</feature>
<dbReference type="PRINTS" id="PR00032">
    <property type="entry name" value="HTHARAC"/>
</dbReference>
<dbReference type="PANTHER" id="PTHR43280">
    <property type="entry name" value="ARAC-FAMILY TRANSCRIPTIONAL REGULATOR"/>
    <property type="match status" value="1"/>
</dbReference>
<reference evidence="5 6" key="1">
    <citation type="journal article" date="2020" name="New Microbes New Infect">
        <title>Sellimonas caecigallum sp. nov., description and genome sequence of a new member of the Sellimonas genus isolated from the cecum of feral chicken.</title>
        <authorList>
            <person name="Wongkuna S."/>
            <person name="Ghimire S."/>
            <person name="Antony L."/>
            <person name="Chankhamhaengdecha S."/>
            <person name="Janvilisri T."/>
            <person name="Scaria J."/>
        </authorList>
    </citation>
    <scope>NUCLEOTIDE SEQUENCE [LARGE SCALE GENOMIC DNA]</scope>
    <source>
        <strain evidence="5 6">SW451</strain>
    </source>
</reference>
<evidence type="ECO:0000256" key="2">
    <source>
        <dbReference type="ARBA" id="ARBA00023125"/>
    </source>
</evidence>
<dbReference type="PANTHER" id="PTHR43280:SF28">
    <property type="entry name" value="HTH-TYPE TRANSCRIPTIONAL ACTIVATOR RHAS"/>
    <property type="match status" value="1"/>
</dbReference>
<evidence type="ECO:0000256" key="3">
    <source>
        <dbReference type="ARBA" id="ARBA00023163"/>
    </source>
</evidence>
<dbReference type="Proteomes" id="UP000779049">
    <property type="component" value="Unassembled WGS sequence"/>
</dbReference>
<dbReference type="RefSeq" id="WP_087199676.1">
    <property type="nucleotide sequence ID" value="NZ_CP173660.1"/>
</dbReference>
<name>A0ABS7L389_9FIRM</name>
<dbReference type="InterPro" id="IPR020449">
    <property type="entry name" value="Tscrpt_reg_AraC-type_HTH"/>
</dbReference>
<dbReference type="PROSITE" id="PS01124">
    <property type="entry name" value="HTH_ARAC_FAMILY_2"/>
    <property type="match status" value="1"/>
</dbReference>
<keyword evidence="1" id="KW-0805">Transcription regulation</keyword>
<proteinExistence type="predicted"/>
<dbReference type="SUPFAM" id="SSF46689">
    <property type="entry name" value="Homeodomain-like"/>
    <property type="match status" value="1"/>
</dbReference>
<dbReference type="Gene3D" id="1.10.10.60">
    <property type="entry name" value="Homeodomain-like"/>
    <property type="match status" value="2"/>
</dbReference>
<dbReference type="InterPro" id="IPR014710">
    <property type="entry name" value="RmlC-like_jellyroll"/>
</dbReference>
<dbReference type="EMBL" id="VIRV01000001">
    <property type="protein sequence ID" value="MBY0757520.1"/>
    <property type="molecule type" value="Genomic_DNA"/>
</dbReference>
<comment type="caution">
    <text evidence="5">The sequence shown here is derived from an EMBL/GenBank/DDBJ whole genome shotgun (WGS) entry which is preliminary data.</text>
</comment>
<accession>A0ABS7L389</accession>
<dbReference type="Pfam" id="PF12833">
    <property type="entry name" value="HTH_18"/>
    <property type="match status" value="1"/>
</dbReference>
<evidence type="ECO:0000259" key="4">
    <source>
        <dbReference type="PROSITE" id="PS01124"/>
    </source>
</evidence>
<keyword evidence="3" id="KW-0804">Transcription</keyword>
<keyword evidence="2" id="KW-0238">DNA-binding</keyword>
<evidence type="ECO:0000256" key="1">
    <source>
        <dbReference type="ARBA" id="ARBA00023015"/>
    </source>
</evidence>